<organism evidence="1 2">
    <name type="scientific">Polynucleobacter antarcticus</name>
    <dbReference type="NCBI Taxonomy" id="1743162"/>
    <lineage>
        <taxon>Bacteria</taxon>
        <taxon>Pseudomonadati</taxon>
        <taxon>Pseudomonadota</taxon>
        <taxon>Betaproteobacteria</taxon>
        <taxon>Burkholderiales</taxon>
        <taxon>Burkholderiaceae</taxon>
        <taxon>Polynucleobacter</taxon>
    </lineage>
</organism>
<sequence>MNKLITSPAVLKHIWDKHQLSRVDVEECFYNHLEARYLEDRRAKNKTTPPTYWFISKNHQNLTLKIVCVFKEGFIYLKTIYPPNMVELCIYKNAK</sequence>
<proteinExistence type="predicted"/>
<evidence type="ECO:0000313" key="2">
    <source>
        <dbReference type="Proteomes" id="UP000500806"/>
    </source>
</evidence>
<evidence type="ECO:0000313" key="1">
    <source>
        <dbReference type="EMBL" id="QKM62694.1"/>
    </source>
</evidence>
<gene>
    <name evidence="1" type="ORF">DCO16_06270</name>
</gene>
<keyword evidence="2" id="KW-1185">Reference proteome</keyword>
<name>A0A6M9PKI9_9BURK</name>
<protein>
    <submittedName>
        <fullName evidence="1">ADP-ribosyl-(Dinitrogen reductase) hydrolase</fullName>
    </submittedName>
</protein>
<dbReference type="KEGG" id="pani:DCO16_06270"/>
<dbReference type="AlphaFoldDB" id="A0A6M9PKI9"/>
<keyword evidence="1" id="KW-0378">Hydrolase</keyword>
<accession>A0A6M9PKI9</accession>
<dbReference type="GO" id="GO:0016787">
    <property type="term" value="F:hydrolase activity"/>
    <property type="evidence" value="ECO:0007669"/>
    <property type="project" value="UniProtKB-KW"/>
</dbReference>
<dbReference type="EMBL" id="CP028941">
    <property type="protein sequence ID" value="QKM62694.1"/>
    <property type="molecule type" value="Genomic_DNA"/>
</dbReference>
<dbReference type="Proteomes" id="UP000500806">
    <property type="component" value="Chromosome"/>
</dbReference>
<reference evidence="1 2" key="1">
    <citation type="submission" date="2018-04" db="EMBL/GenBank/DDBJ databases">
        <title>Polynucleobacter sp. LimPoW16 genome.</title>
        <authorList>
            <person name="Hahn M.W."/>
        </authorList>
    </citation>
    <scope>NUCLEOTIDE SEQUENCE [LARGE SCALE GENOMIC DNA]</scope>
    <source>
        <strain evidence="1 2">LimPoW16</strain>
    </source>
</reference>